<organism evidence="1 2">
    <name type="scientific">Mucilaginibacter xinganensis</name>
    <dbReference type="NCBI Taxonomy" id="1234841"/>
    <lineage>
        <taxon>Bacteria</taxon>
        <taxon>Pseudomonadati</taxon>
        <taxon>Bacteroidota</taxon>
        <taxon>Sphingobacteriia</taxon>
        <taxon>Sphingobacteriales</taxon>
        <taxon>Sphingobacteriaceae</taxon>
        <taxon>Mucilaginibacter</taxon>
    </lineage>
</organism>
<name>A0A223NX08_9SPHI</name>
<accession>A0A223NX08</accession>
<gene>
    <name evidence="1" type="ORF">MuYL_2526</name>
</gene>
<dbReference type="RefSeq" id="WP_157740802.1">
    <property type="nucleotide sequence ID" value="NZ_CP022743.1"/>
</dbReference>
<dbReference type="Proteomes" id="UP000215002">
    <property type="component" value="Chromosome"/>
</dbReference>
<proteinExistence type="predicted"/>
<dbReference type="KEGG" id="muc:MuYL_2526"/>
<keyword evidence="2" id="KW-1185">Reference proteome</keyword>
<dbReference type="EMBL" id="CP022743">
    <property type="protein sequence ID" value="ASU34413.1"/>
    <property type="molecule type" value="Genomic_DNA"/>
</dbReference>
<evidence type="ECO:0000313" key="2">
    <source>
        <dbReference type="Proteomes" id="UP000215002"/>
    </source>
</evidence>
<sequence>MEIVICLDKEDISTQKFGVNYRISADGIKISLTEDAAKELVSDLIHLLNEPSEK</sequence>
<reference evidence="1 2" key="1">
    <citation type="submission" date="2017-08" db="EMBL/GenBank/DDBJ databases">
        <title>Complete genome sequence of Mucilaginibacter sp. strain BJC16-A31.</title>
        <authorList>
            <consortium name="Henan University of Science and Technology"/>
            <person name="You X."/>
        </authorList>
    </citation>
    <scope>NUCLEOTIDE SEQUENCE [LARGE SCALE GENOMIC DNA]</scope>
    <source>
        <strain evidence="1 2">BJC16-A31</strain>
    </source>
</reference>
<dbReference type="AlphaFoldDB" id="A0A223NX08"/>
<protein>
    <submittedName>
        <fullName evidence="1">Uncharacterized protein</fullName>
    </submittedName>
</protein>
<evidence type="ECO:0000313" key="1">
    <source>
        <dbReference type="EMBL" id="ASU34413.1"/>
    </source>
</evidence>